<feature type="transmembrane region" description="Helical" evidence="1">
    <location>
        <begin position="33"/>
        <end position="56"/>
    </location>
</feature>
<keyword evidence="1" id="KW-1133">Transmembrane helix</keyword>
<proteinExistence type="predicted"/>
<gene>
    <name evidence="2" type="ORF">Llon_0831</name>
</gene>
<dbReference type="PANTHER" id="PTHR34351">
    <property type="entry name" value="SLR1927 PROTEIN-RELATED"/>
    <property type="match status" value="1"/>
</dbReference>
<evidence type="ECO:0000313" key="3">
    <source>
        <dbReference type="Proteomes" id="UP000054997"/>
    </source>
</evidence>
<reference evidence="2 3" key="1">
    <citation type="submission" date="2015-11" db="EMBL/GenBank/DDBJ databases">
        <title>Genomic analysis of 38 Legionella species identifies large and diverse effector repertoires.</title>
        <authorList>
            <person name="Burstein D."/>
            <person name="Amaro F."/>
            <person name="Zusman T."/>
            <person name="Lifshitz Z."/>
            <person name="Cohen O."/>
            <person name="Gilbert J.A."/>
            <person name="Pupko T."/>
            <person name="Shuman H.A."/>
            <person name="Segal G."/>
        </authorList>
    </citation>
    <scope>NUCLEOTIDE SEQUENCE [LARGE SCALE GENOMIC DNA]</scope>
    <source>
        <strain evidence="2 3">ATCC 49505</strain>
    </source>
</reference>
<name>A0A0W0VNC4_9GAMM</name>
<sequence length="319" mass="36232">MASINTFFTKKILKWIKKRAPTGNPQILHSKQIYIFPSGFGLAFILVLLSLTIGAINYQLNAAFLLAFCMVSLALLSMWESHRNIKGLTISCQSIEDTEQGKPVAISFSIQGDKFIRYGLTFSFPGGEAIRIDCISKQGCTVVLPLATPKRGRFILPPVTIKSLFPLGIFSVRATLFFNREYYVYPAAKNPGFWPLKQTGNDEKQYLSHQIGEEELYELKSVLNPWAQAGRIAWKISARGQGWYLKTMVSPAGENWLFRIEDLDNQEEELNLQQLSYWLQTAEQEGHAYGLDLQGKRTEISHGRQHLQKCLRELATYEN</sequence>
<feature type="transmembrane region" description="Helical" evidence="1">
    <location>
        <begin position="62"/>
        <end position="79"/>
    </location>
</feature>
<keyword evidence="3" id="KW-1185">Reference proteome</keyword>
<dbReference type="RefSeq" id="WP_058528833.1">
    <property type="nucleotide sequence ID" value="NZ_CAAAHZ010000002.1"/>
</dbReference>
<evidence type="ECO:0000256" key="1">
    <source>
        <dbReference type="SAM" id="Phobius"/>
    </source>
</evidence>
<keyword evidence="1" id="KW-0472">Membrane</keyword>
<comment type="caution">
    <text evidence="2">The sequence shown here is derived from an EMBL/GenBank/DDBJ whole genome shotgun (WGS) entry which is preliminary data.</text>
</comment>
<dbReference type="PATRIC" id="fig|45068.5.peg.888"/>
<dbReference type="OrthoDB" id="5298497at2"/>
<dbReference type="PANTHER" id="PTHR34351:SF1">
    <property type="entry name" value="SLR1927 PROTEIN"/>
    <property type="match status" value="1"/>
</dbReference>
<dbReference type="STRING" id="45068.Llon_0831"/>
<dbReference type="EMBL" id="LNYK01000014">
    <property type="protein sequence ID" value="KTD21666.1"/>
    <property type="molecule type" value="Genomic_DNA"/>
</dbReference>
<protein>
    <submittedName>
        <fullName evidence="2">Transmembrane protein</fullName>
    </submittedName>
</protein>
<keyword evidence="1 2" id="KW-0812">Transmembrane</keyword>
<evidence type="ECO:0000313" key="2">
    <source>
        <dbReference type="EMBL" id="KTD21666.1"/>
    </source>
</evidence>
<dbReference type="Proteomes" id="UP000054997">
    <property type="component" value="Unassembled WGS sequence"/>
</dbReference>
<dbReference type="AlphaFoldDB" id="A0A0W0VNC4"/>
<organism evidence="2 3">
    <name type="scientific">Legionella londiniensis</name>
    <dbReference type="NCBI Taxonomy" id="45068"/>
    <lineage>
        <taxon>Bacteria</taxon>
        <taxon>Pseudomonadati</taxon>
        <taxon>Pseudomonadota</taxon>
        <taxon>Gammaproteobacteria</taxon>
        <taxon>Legionellales</taxon>
        <taxon>Legionellaceae</taxon>
        <taxon>Legionella</taxon>
    </lineage>
</organism>
<accession>A0A0W0VNC4</accession>